<dbReference type="RefSeq" id="WP_338565775.1">
    <property type="nucleotide sequence ID" value="NZ_CP146240.1"/>
</dbReference>
<keyword evidence="5 6" id="KW-0472">Membrane</keyword>
<feature type="transmembrane region" description="Helical" evidence="6">
    <location>
        <begin position="292"/>
        <end position="314"/>
    </location>
</feature>
<evidence type="ECO:0000256" key="5">
    <source>
        <dbReference type="ARBA" id="ARBA00023136"/>
    </source>
</evidence>
<gene>
    <name evidence="7" type="ORF">V8Z62_11045</name>
</gene>
<feature type="transmembrane region" description="Helical" evidence="6">
    <location>
        <begin position="65"/>
        <end position="87"/>
    </location>
</feature>
<evidence type="ECO:0000313" key="7">
    <source>
        <dbReference type="EMBL" id="WWS83837.1"/>
    </source>
</evidence>
<feature type="transmembrane region" description="Helical" evidence="6">
    <location>
        <begin position="387"/>
        <end position="407"/>
    </location>
</feature>
<organism evidence="7 8">
    <name type="scientific">Microbacterium paraoxydans</name>
    <dbReference type="NCBI Taxonomy" id="199592"/>
    <lineage>
        <taxon>Bacteria</taxon>
        <taxon>Bacillati</taxon>
        <taxon>Actinomycetota</taxon>
        <taxon>Actinomycetes</taxon>
        <taxon>Micrococcales</taxon>
        <taxon>Microbacteriaceae</taxon>
        <taxon>Microbacterium</taxon>
    </lineage>
</organism>
<feature type="transmembrane region" description="Helical" evidence="6">
    <location>
        <begin position="102"/>
        <end position="120"/>
    </location>
</feature>
<keyword evidence="4 6" id="KW-1133">Transmembrane helix</keyword>
<feature type="transmembrane region" description="Helical" evidence="6">
    <location>
        <begin position="334"/>
        <end position="354"/>
    </location>
</feature>
<feature type="transmembrane region" description="Helical" evidence="6">
    <location>
        <begin position="180"/>
        <end position="204"/>
    </location>
</feature>
<evidence type="ECO:0008006" key="9">
    <source>
        <dbReference type="Google" id="ProtNLM"/>
    </source>
</evidence>
<evidence type="ECO:0000256" key="6">
    <source>
        <dbReference type="SAM" id="Phobius"/>
    </source>
</evidence>
<comment type="subcellular location">
    <subcellularLocation>
        <location evidence="1">Cell membrane</location>
        <topology evidence="1">Multi-pass membrane protein</topology>
    </subcellularLocation>
</comment>
<accession>A0ABZ2HVF9</accession>
<sequence length="420" mass="43088">MDGTRHRAGAGVSGAVRSAAGRLSGFTVSVGVVTLIGIISIPLLTASLGKTTWGTLALIQTVSQFGGILVAFGWGATGAATVAGIPIEGRQAFYRTSLRARALLYLLVFPVIAVILALLIRGDVLVSVLGAAVYLLPNLGAAWYFTGEGKPLRLLLCDTLPTVLGAVVGIVGAVLTGELWVYLVAQGLGFVGAVVIDAVTVLRGSSASPHPRVPLRVVLGGQRHAVSATLVSGLYVTLPMVAVQAFLPALQPMYAVADRLFKYASIALLPIQQFFQGWVPDPEADYRHRARIAAGAAVVIGIIGGACIAVLSPWASTILSVGAITVPWEVSLPLGIAFIGIATAAIVGYACLVVVGRVRALAVSTLIGALVGAPLILLFAAAGSAPAVAWAVAVSELCVAGYQVLVLRAELRRPAKEAAS</sequence>
<evidence type="ECO:0000256" key="3">
    <source>
        <dbReference type="ARBA" id="ARBA00022692"/>
    </source>
</evidence>
<feature type="transmembrane region" description="Helical" evidence="6">
    <location>
        <begin position="152"/>
        <end position="174"/>
    </location>
</feature>
<feature type="transmembrane region" description="Helical" evidence="6">
    <location>
        <begin position="23"/>
        <end position="45"/>
    </location>
</feature>
<evidence type="ECO:0000313" key="8">
    <source>
        <dbReference type="Proteomes" id="UP001377573"/>
    </source>
</evidence>
<dbReference type="PANTHER" id="PTHR30250:SF11">
    <property type="entry name" value="O-ANTIGEN TRANSPORTER-RELATED"/>
    <property type="match status" value="1"/>
</dbReference>
<protein>
    <recommendedName>
        <fullName evidence="9">Membrane protein involved in the export of O-antigen and teichoic acid</fullName>
    </recommendedName>
</protein>
<dbReference type="PANTHER" id="PTHR30250">
    <property type="entry name" value="PST FAMILY PREDICTED COLANIC ACID TRANSPORTER"/>
    <property type="match status" value="1"/>
</dbReference>
<dbReference type="Proteomes" id="UP001377573">
    <property type="component" value="Chromosome"/>
</dbReference>
<evidence type="ECO:0000256" key="4">
    <source>
        <dbReference type="ARBA" id="ARBA00022989"/>
    </source>
</evidence>
<evidence type="ECO:0000256" key="1">
    <source>
        <dbReference type="ARBA" id="ARBA00004651"/>
    </source>
</evidence>
<keyword evidence="2" id="KW-1003">Cell membrane</keyword>
<reference evidence="7 8" key="1">
    <citation type="submission" date="2024-02" db="EMBL/GenBank/DDBJ databases">
        <authorList>
            <person name="Alasadi S."/>
            <person name="Hussein S.A."/>
        </authorList>
    </citation>
    <scope>NUCLEOTIDE SEQUENCE [LARGE SCALE GENOMIC DNA]</scope>
    <source>
        <strain evidence="7 8">GJ_SRA_44_2022</strain>
    </source>
</reference>
<keyword evidence="8" id="KW-1185">Reference proteome</keyword>
<name>A0ABZ2HVF9_9MICO</name>
<keyword evidence="3 6" id="KW-0812">Transmembrane</keyword>
<evidence type="ECO:0000256" key="2">
    <source>
        <dbReference type="ARBA" id="ARBA00022475"/>
    </source>
</evidence>
<feature type="transmembrane region" description="Helical" evidence="6">
    <location>
        <begin position="126"/>
        <end position="145"/>
    </location>
</feature>
<feature type="transmembrane region" description="Helical" evidence="6">
    <location>
        <begin position="361"/>
        <end position="381"/>
    </location>
</feature>
<dbReference type="InterPro" id="IPR050833">
    <property type="entry name" value="Poly_Biosynth_Transport"/>
</dbReference>
<proteinExistence type="predicted"/>
<dbReference type="EMBL" id="CP146240">
    <property type="protein sequence ID" value="WWS83837.1"/>
    <property type="molecule type" value="Genomic_DNA"/>
</dbReference>